<protein>
    <submittedName>
        <fullName evidence="4">Integral membrane protein</fullName>
    </submittedName>
</protein>
<dbReference type="OrthoDB" id="3365211at2759"/>
<feature type="region of interest" description="Disordered" evidence="2">
    <location>
        <begin position="197"/>
        <end position="232"/>
    </location>
</feature>
<gene>
    <name evidence="4" type="ORF">MCYG_06273</name>
</gene>
<evidence type="ECO:0000256" key="2">
    <source>
        <dbReference type="SAM" id="MobiDB-lite"/>
    </source>
</evidence>
<accession>C5FU70</accession>
<keyword evidence="3" id="KW-0472">Membrane</keyword>
<feature type="region of interest" description="Disordered" evidence="2">
    <location>
        <begin position="1"/>
        <end position="97"/>
    </location>
</feature>
<keyword evidence="3" id="KW-0812">Transmembrane</keyword>
<dbReference type="HOGENOM" id="CLU_015848_0_0_1"/>
<feature type="transmembrane region" description="Helical" evidence="3">
    <location>
        <begin position="467"/>
        <end position="492"/>
    </location>
</feature>
<feature type="transmembrane region" description="Helical" evidence="3">
    <location>
        <begin position="298"/>
        <end position="326"/>
    </location>
</feature>
<reference evidence="5" key="1">
    <citation type="journal article" date="2012" name="MBio">
        <title>Comparative genome analysis of Trichophyton rubrum and related dermatophytes reveals candidate genes involved in infection.</title>
        <authorList>
            <person name="Martinez D.A."/>
            <person name="Oliver B.G."/>
            <person name="Graeser Y."/>
            <person name="Goldberg J.M."/>
            <person name="Li W."/>
            <person name="Martinez-Rossi N.M."/>
            <person name="Monod M."/>
            <person name="Shelest E."/>
            <person name="Barton R.C."/>
            <person name="Birch E."/>
            <person name="Brakhage A.A."/>
            <person name="Chen Z."/>
            <person name="Gurr S.J."/>
            <person name="Heiman D."/>
            <person name="Heitman J."/>
            <person name="Kosti I."/>
            <person name="Rossi A."/>
            <person name="Saif S."/>
            <person name="Samalova M."/>
            <person name="Saunders C.W."/>
            <person name="Shea T."/>
            <person name="Summerbell R.C."/>
            <person name="Xu J."/>
            <person name="Young S."/>
            <person name="Zeng Q."/>
            <person name="Birren B.W."/>
            <person name="Cuomo C.A."/>
            <person name="White T.C."/>
        </authorList>
    </citation>
    <scope>NUCLEOTIDE SEQUENCE [LARGE SCALE GENOMIC DNA]</scope>
    <source>
        <strain evidence="5">ATCC MYA-4605 / CBS 113480</strain>
    </source>
</reference>
<evidence type="ECO:0000313" key="4">
    <source>
        <dbReference type="EMBL" id="EEQ33454.1"/>
    </source>
</evidence>
<dbReference type="EMBL" id="DS995706">
    <property type="protein sequence ID" value="EEQ33454.1"/>
    <property type="molecule type" value="Genomic_DNA"/>
</dbReference>
<keyword evidence="1" id="KW-0175">Coiled coil</keyword>
<dbReference type="OMA" id="HETMTHH"/>
<feature type="compositionally biased region" description="Polar residues" evidence="2">
    <location>
        <begin position="20"/>
        <end position="33"/>
    </location>
</feature>
<dbReference type="RefSeq" id="XP_002844309.1">
    <property type="nucleotide sequence ID" value="XM_002844263.1"/>
</dbReference>
<dbReference type="PANTHER" id="PTHR35872">
    <property type="entry name" value="INTEGRAL MEMBRANE PROTEIN (AFU_ORTHOLOGUE AFUA_5G07110)"/>
    <property type="match status" value="1"/>
</dbReference>
<dbReference type="PANTHER" id="PTHR35872:SF2">
    <property type="entry name" value="INTEGRAL MEMBRANE PROTEIN (AFU_ORTHOLOGUE AFUA_5G07110)"/>
    <property type="match status" value="1"/>
</dbReference>
<dbReference type="Pfam" id="PF11204">
    <property type="entry name" value="DUF2985"/>
    <property type="match status" value="1"/>
</dbReference>
<sequence>MDPIESASGSDAPESEVAGPSSSRLLAVQNRTPTLRRPSIRIRNSGPSLIGEPIVRTTSHNPEPAKCSDDDVIASRRRSSSEPQRPQNLGVLGAGHDGTTEYTPMATVAEEAPTRQATIGTGRGRWRSATTPTKSSLRLAKAGQDVGENINDGKEYDSRVVNLLDVVDPEVSTLTTLTNVQNSLFVPDLGRFVNRQPTYNLTRPRSDSTQSVVSSISEEEEETPTSGVERPSVERMETITSNLSVSRFAVLPEGTTLDGWDPSDKWEINDHVRHMLHSRRSKFKRGMKGFWQYVQKPLGFLVTLYATLITLFGLAWVLFLIGWIYVGDRQLYVINVIDNVLVALFAVVGDGLAPFRAIDTYHMIYIAYYHRLTWRLRRKQDLPKLKNPNDLPEAPVEDVIRSEAKDKEVDIEKAAKDVLTSGEGAEYSVLTPEQQKKLTHHSNKFAKSHTFYKPHETTTHHAFPIRLLIAVVILLDCHSLFQIALGACTWGIDYRVRPAALTTTILCLSISCNVASGIVIMAGDRMTRKKDVIEKMLRQQLTREAIKKVEKRKKKEKKKLEDEAVNCINEEDEKDNNTAISAEVGKDKPLVG</sequence>
<dbReference type="InterPro" id="IPR021369">
    <property type="entry name" value="DUF2985"/>
</dbReference>
<evidence type="ECO:0000313" key="5">
    <source>
        <dbReference type="Proteomes" id="UP000002035"/>
    </source>
</evidence>
<proteinExistence type="predicted"/>
<dbReference type="eggNOG" id="ENOG502RQQT">
    <property type="taxonomic scope" value="Eukaryota"/>
</dbReference>
<keyword evidence="5" id="KW-1185">Reference proteome</keyword>
<evidence type="ECO:0000256" key="1">
    <source>
        <dbReference type="SAM" id="Coils"/>
    </source>
</evidence>
<feature type="coiled-coil region" evidence="1">
    <location>
        <begin position="538"/>
        <end position="577"/>
    </location>
</feature>
<feature type="compositionally biased region" description="Low complexity" evidence="2">
    <location>
        <begin position="207"/>
        <end position="216"/>
    </location>
</feature>
<dbReference type="Proteomes" id="UP000002035">
    <property type="component" value="Unassembled WGS sequence"/>
</dbReference>
<dbReference type="VEuPathDB" id="FungiDB:MCYG_06273"/>
<feature type="transmembrane region" description="Helical" evidence="3">
    <location>
        <begin position="498"/>
        <end position="520"/>
    </location>
</feature>
<dbReference type="AlphaFoldDB" id="C5FU70"/>
<feature type="transmembrane region" description="Helical" evidence="3">
    <location>
        <begin position="332"/>
        <end position="353"/>
    </location>
</feature>
<dbReference type="GeneID" id="9226845"/>
<organism evidence="4 5">
    <name type="scientific">Arthroderma otae (strain ATCC MYA-4605 / CBS 113480)</name>
    <name type="common">Microsporum canis</name>
    <dbReference type="NCBI Taxonomy" id="554155"/>
    <lineage>
        <taxon>Eukaryota</taxon>
        <taxon>Fungi</taxon>
        <taxon>Dikarya</taxon>
        <taxon>Ascomycota</taxon>
        <taxon>Pezizomycotina</taxon>
        <taxon>Eurotiomycetes</taxon>
        <taxon>Eurotiomycetidae</taxon>
        <taxon>Onygenales</taxon>
        <taxon>Arthrodermataceae</taxon>
        <taxon>Microsporum</taxon>
    </lineage>
</organism>
<evidence type="ECO:0000256" key="3">
    <source>
        <dbReference type="SAM" id="Phobius"/>
    </source>
</evidence>
<dbReference type="STRING" id="554155.C5FU70"/>
<keyword evidence="3" id="KW-1133">Transmembrane helix</keyword>
<name>C5FU70_ARTOC</name>